<reference evidence="3 4" key="3">
    <citation type="submission" date="2019-11" db="EMBL/GenBank/DDBJ databases">
        <title>Type strains purchased from KCTC, JCM and DSMZ.</title>
        <authorList>
            <person name="Lu H."/>
        </authorList>
    </citation>
    <scope>NUCLEOTIDE SEQUENCE [LARGE SCALE GENOMIC DNA]</scope>
    <source>
        <strain evidence="3 4">KCTC 52429</strain>
    </source>
</reference>
<organism evidence="3 4">
    <name type="scientific">Pseudoduganella buxea</name>
    <dbReference type="NCBI Taxonomy" id="1949069"/>
    <lineage>
        <taxon>Bacteria</taxon>
        <taxon>Pseudomonadati</taxon>
        <taxon>Pseudomonadota</taxon>
        <taxon>Betaproteobacteria</taxon>
        <taxon>Burkholderiales</taxon>
        <taxon>Oxalobacteraceae</taxon>
        <taxon>Telluria group</taxon>
        <taxon>Pseudoduganella</taxon>
    </lineage>
</organism>
<dbReference type="Proteomes" id="UP000430634">
    <property type="component" value="Unassembled WGS sequence"/>
</dbReference>
<dbReference type="Gene3D" id="1.10.390.10">
    <property type="entry name" value="Neutral Protease Domain 2"/>
    <property type="match status" value="1"/>
</dbReference>
<dbReference type="EMBL" id="BMKG01000010">
    <property type="protein sequence ID" value="GGC03289.1"/>
    <property type="molecule type" value="Genomic_DNA"/>
</dbReference>
<keyword evidence="5" id="KW-1185">Reference proteome</keyword>
<evidence type="ECO:0000256" key="1">
    <source>
        <dbReference type="SAM" id="MobiDB-lite"/>
    </source>
</evidence>
<feature type="region of interest" description="Disordered" evidence="1">
    <location>
        <begin position="606"/>
        <end position="629"/>
    </location>
</feature>
<dbReference type="AlphaFoldDB" id="A0A6I3T1M5"/>
<proteinExistence type="predicted"/>
<reference evidence="2" key="4">
    <citation type="submission" date="2024-05" db="EMBL/GenBank/DDBJ databases">
        <authorList>
            <person name="Sun Q."/>
            <person name="Zhou Y."/>
        </authorList>
    </citation>
    <scope>NUCLEOTIDE SEQUENCE</scope>
    <source>
        <strain evidence="2">CGMCC 1.15931</strain>
    </source>
</reference>
<protein>
    <submittedName>
        <fullName evidence="3">M1 family peptidase</fullName>
    </submittedName>
</protein>
<evidence type="ECO:0000313" key="3">
    <source>
        <dbReference type="EMBL" id="MTV55448.1"/>
    </source>
</evidence>
<feature type="compositionally biased region" description="Basic and acidic residues" evidence="1">
    <location>
        <begin position="614"/>
        <end position="629"/>
    </location>
</feature>
<evidence type="ECO:0000313" key="4">
    <source>
        <dbReference type="Proteomes" id="UP000430634"/>
    </source>
</evidence>
<accession>A0A6I3T1M5</accession>
<gene>
    <name evidence="2" type="ORF">GCM10011572_26580</name>
    <name evidence="3" type="ORF">GM672_22240</name>
</gene>
<dbReference type="Proteomes" id="UP000622638">
    <property type="component" value="Unassembled WGS sequence"/>
</dbReference>
<dbReference type="EMBL" id="WNKZ01000085">
    <property type="protein sequence ID" value="MTV55448.1"/>
    <property type="molecule type" value="Genomic_DNA"/>
</dbReference>
<dbReference type="InterPro" id="IPR027268">
    <property type="entry name" value="Peptidase_M4/M1_CTD_sf"/>
</dbReference>
<sequence>MERSRIVKWVGGVAVVALLAVQATLWAQGALVAAVPQPYTDTGIPFAPANAAAVTTPSAPDAWGGPRTGTEETLSDRVANYRIEATLDPVRHTIDARQQLTWRNRSARDIKSVYVHLYLNAHKNENSTFYTEERNGGEAFRSGLDVGDAKFGYTQLRHVRQDGKAVPWQFVQPDGGPATDETVVRFDLPDSVAPGASTTLDIAFFDQLPRLTVRMGYFDTFHFLAQWFPKIAVLELPGERGAKEVRWNAHEYHAESEYYADFGHYDVKLTVPKGYTVGATGQLQGQPVEKNGLVTHHYMQGDVHDFAWTADSRTAPPLRATWKGPQPGAQPVEVTVLFPPEYRSNAAPVLQATLDSLAYFGRTLGPYPYRTVTAVIPPFNGREAGGMEYPTFFTANSVEDPAPDTLGRIDLDLVTIHEFGHGYFYGILASNEFEEPMLDEGLNEFWNLRMLRERKQRLHFTTSLWRRLGFAPSFDPFHFERIGSGLDDPADPLGESAYGRLEGIGPVYTRSALMLHDLEAQLGRDVMEKAMREYYRRWQFRHPSIADLRETLADVSGQRALVESTFARQVYAVQPVDDRIADFTSSEVLPQPGYRTVGGKQVNVTQEQAEEQAEAERERWEKAHPDAAEGRGPFPYRTAVLLRRKGAAVPQTLVVTFADGSRESVQWQGSERWKRFEWVKPVQAVSAQLDPERRHLLDANKLDDGRTLKADDSASQRWTFDFGTIVQTLLALLATI</sequence>
<reference evidence="5" key="2">
    <citation type="journal article" date="2019" name="Int. J. Syst. Evol. Microbiol.">
        <title>The Global Catalogue of Microorganisms (GCM) 10K type strain sequencing project: providing services to taxonomists for standard genome sequencing and annotation.</title>
        <authorList>
            <consortium name="The Broad Institute Genomics Platform"/>
            <consortium name="The Broad Institute Genome Sequencing Center for Infectious Disease"/>
            <person name="Wu L."/>
            <person name="Ma J."/>
        </authorList>
    </citation>
    <scope>NUCLEOTIDE SEQUENCE [LARGE SCALE GENOMIC DNA]</scope>
    <source>
        <strain evidence="5">CGMCC 1.15931</strain>
    </source>
</reference>
<name>A0A6I3T1M5_9BURK</name>
<dbReference type="SUPFAM" id="SSF55486">
    <property type="entry name" value="Metalloproteases ('zincins'), catalytic domain"/>
    <property type="match status" value="1"/>
</dbReference>
<comment type="caution">
    <text evidence="3">The sequence shown here is derived from an EMBL/GenBank/DDBJ whole genome shotgun (WGS) entry which is preliminary data.</text>
</comment>
<evidence type="ECO:0000313" key="2">
    <source>
        <dbReference type="EMBL" id="GGC03289.1"/>
    </source>
</evidence>
<evidence type="ECO:0000313" key="5">
    <source>
        <dbReference type="Proteomes" id="UP000622638"/>
    </source>
</evidence>
<dbReference type="CDD" id="cd09604">
    <property type="entry name" value="M1_APN_like"/>
    <property type="match status" value="1"/>
</dbReference>
<dbReference type="OrthoDB" id="9814383at2"/>
<reference evidence="2" key="1">
    <citation type="journal article" date="2014" name="Int. J. Syst. Evol. Microbiol.">
        <title>Complete genome of a new Firmicutes species belonging to the dominant human colonic microbiota ('Ruminococcus bicirculans') reveals two chromosomes and a selective capacity to utilize plant glucans.</title>
        <authorList>
            <consortium name="NISC Comparative Sequencing Program"/>
            <person name="Wegmann U."/>
            <person name="Louis P."/>
            <person name="Goesmann A."/>
            <person name="Henrissat B."/>
            <person name="Duncan S.H."/>
            <person name="Flint H.J."/>
        </authorList>
    </citation>
    <scope>NUCLEOTIDE SEQUENCE</scope>
    <source>
        <strain evidence="2">CGMCC 1.15931</strain>
    </source>
</reference>